<evidence type="ECO:0000256" key="7">
    <source>
        <dbReference type="ARBA" id="ARBA00023136"/>
    </source>
</evidence>
<dbReference type="PANTHER" id="PTHR11923:SF110">
    <property type="entry name" value="SCAVENGER RECEPTOR CLASS B MEMBER 1"/>
    <property type="match status" value="1"/>
</dbReference>
<protein>
    <recommendedName>
        <fullName evidence="11">Scavenger receptor class B member 1</fullName>
    </recommendedName>
    <alternativeName>
        <fullName evidence="12">SR-BI</fullName>
    </alternativeName>
</protein>
<evidence type="ECO:0000256" key="12">
    <source>
        <dbReference type="ARBA" id="ARBA00042244"/>
    </source>
</evidence>
<dbReference type="GO" id="GO:0005901">
    <property type="term" value="C:caveola"/>
    <property type="evidence" value="ECO:0007669"/>
    <property type="project" value="UniProtKB-SubCell"/>
</dbReference>
<feature type="non-terminal residue" evidence="14">
    <location>
        <position position="1"/>
    </location>
</feature>
<comment type="subcellular location">
    <subcellularLocation>
        <location evidence="2">Cell membrane</location>
        <topology evidence="2">Multi-pass membrane protein</topology>
    </subcellularLocation>
    <subcellularLocation>
        <location evidence="1">Membrane</location>
        <location evidence="1">Caveola</location>
        <topology evidence="1">Multi-pass membrane protein</topology>
    </subcellularLocation>
</comment>
<keyword evidence="10" id="KW-0325">Glycoprotein</keyword>
<evidence type="ECO:0000256" key="9">
    <source>
        <dbReference type="ARBA" id="ARBA00023170"/>
    </source>
</evidence>
<evidence type="ECO:0000256" key="8">
    <source>
        <dbReference type="ARBA" id="ARBA00023157"/>
    </source>
</evidence>
<dbReference type="Pfam" id="PF01130">
    <property type="entry name" value="CD36"/>
    <property type="match status" value="1"/>
</dbReference>
<feature type="compositionally biased region" description="Polar residues" evidence="13">
    <location>
        <begin position="419"/>
        <end position="428"/>
    </location>
</feature>
<dbReference type="PANTHER" id="PTHR11923">
    <property type="entry name" value="SCAVENGER RECEPTOR CLASS B TYPE-1 SR-B1"/>
    <property type="match status" value="1"/>
</dbReference>
<keyword evidence="15" id="KW-1185">Reference proteome</keyword>
<keyword evidence="7" id="KW-0472">Membrane</keyword>
<accession>A0ABD0YTS1</accession>
<dbReference type="InterPro" id="IPR002159">
    <property type="entry name" value="CD36_fam"/>
</dbReference>
<feature type="region of interest" description="Disordered" evidence="13">
    <location>
        <begin position="406"/>
        <end position="428"/>
    </location>
</feature>
<evidence type="ECO:0000256" key="6">
    <source>
        <dbReference type="ARBA" id="ARBA00022989"/>
    </source>
</evidence>
<evidence type="ECO:0000256" key="4">
    <source>
        <dbReference type="ARBA" id="ARBA00022475"/>
    </source>
</evidence>
<dbReference type="EMBL" id="JBFDAA010000002">
    <property type="protein sequence ID" value="KAL1139346.1"/>
    <property type="molecule type" value="Genomic_DNA"/>
</dbReference>
<evidence type="ECO:0000256" key="3">
    <source>
        <dbReference type="ARBA" id="ARBA00010532"/>
    </source>
</evidence>
<keyword evidence="4" id="KW-1003">Cell membrane</keyword>
<evidence type="ECO:0000256" key="10">
    <source>
        <dbReference type="ARBA" id="ARBA00023180"/>
    </source>
</evidence>
<keyword evidence="9" id="KW-0675">Receptor</keyword>
<evidence type="ECO:0000256" key="1">
    <source>
        <dbReference type="ARBA" id="ARBA00004189"/>
    </source>
</evidence>
<dbReference type="AlphaFoldDB" id="A0ABD0YTS1"/>
<sequence length="428" mass="48251">QLTLREGSQVFDAWSAPPVKPLICAHVFNYTNVHRYAAGVDPKIHVQEVGPYCYRETQSKKNITFNDDGTVTYGDLRRHEFEPKFSNGSKDDILIDLNYISRKIVSQILHGMLSYSNTMVTVKAHDLFFGYDDRLVEVGARLAAFLQKDIPFKKFGLLMSRAAVTDDTVTVDTGNRDLDKIGMVTEVNGRTKLDVWSDEECNRIDGSDGAFFPKSDINETSTLYLFHKDLCRRMPFVYDKEVEDGVMAMRFHASPSVYDTEGTCYCPSSGCAPNGVFDLSPCTGDPALREPFEGLHPDPQKHEFYIDIQRLLGFTLGTVSRLQLNAKIVKPRGLRMLKEFPENIILPIVWIQVSAQRLPPQLFNFIYHASVTVIQVQSGLQWFTVVCCLTTALGIALLVRRIPPTSANKKPPDSKEIQHLNTQLDTDC</sequence>
<gene>
    <name evidence="14" type="ORF">AAG570_006330</name>
</gene>
<evidence type="ECO:0000313" key="15">
    <source>
        <dbReference type="Proteomes" id="UP001558652"/>
    </source>
</evidence>
<comment type="similarity">
    <text evidence="3">Belongs to the CD36 family.</text>
</comment>
<evidence type="ECO:0000256" key="5">
    <source>
        <dbReference type="ARBA" id="ARBA00022692"/>
    </source>
</evidence>
<organism evidence="14 15">
    <name type="scientific">Ranatra chinensis</name>
    <dbReference type="NCBI Taxonomy" id="642074"/>
    <lineage>
        <taxon>Eukaryota</taxon>
        <taxon>Metazoa</taxon>
        <taxon>Ecdysozoa</taxon>
        <taxon>Arthropoda</taxon>
        <taxon>Hexapoda</taxon>
        <taxon>Insecta</taxon>
        <taxon>Pterygota</taxon>
        <taxon>Neoptera</taxon>
        <taxon>Paraneoptera</taxon>
        <taxon>Hemiptera</taxon>
        <taxon>Heteroptera</taxon>
        <taxon>Panheteroptera</taxon>
        <taxon>Nepomorpha</taxon>
        <taxon>Nepidae</taxon>
        <taxon>Ranatrinae</taxon>
        <taxon>Ranatra</taxon>
    </lineage>
</organism>
<comment type="caution">
    <text evidence="14">The sequence shown here is derived from an EMBL/GenBank/DDBJ whole genome shotgun (WGS) entry which is preliminary data.</text>
</comment>
<keyword evidence="5" id="KW-0812">Transmembrane</keyword>
<dbReference type="PRINTS" id="PR01609">
    <property type="entry name" value="CD36FAMILY"/>
</dbReference>
<evidence type="ECO:0000256" key="2">
    <source>
        <dbReference type="ARBA" id="ARBA00004651"/>
    </source>
</evidence>
<evidence type="ECO:0000256" key="13">
    <source>
        <dbReference type="SAM" id="MobiDB-lite"/>
    </source>
</evidence>
<name>A0ABD0YTS1_9HEMI</name>
<evidence type="ECO:0000313" key="14">
    <source>
        <dbReference type="EMBL" id="KAL1139346.1"/>
    </source>
</evidence>
<evidence type="ECO:0000256" key="11">
    <source>
        <dbReference type="ARBA" id="ARBA00040821"/>
    </source>
</evidence>
<proteinExistence type="inferred from homology"/>
<reference evidence="14 15" key="1">
    <citation type="submission" date="2024-07" db="EMBL/GenBank/DDBJ databases">
        <title>Chromosome-level genome assembly of the water stick insect Ranatra chinensis (Heteroptera: Nepidae).</title>
        <authorList>
            <person name="Liu X."/>
        </authorList>
    </citation>
    <scope>NUCLEOTIDE SEQUENCE [LARGE SCALE GENOMIC DNA]</scope>
    <source>
        <strain evidence="14">Cailab_2021Rc</strain>
        <tissue evidence="14">Muscle</tissue>
    </source>
</reference>
<keyword evidence="8" id="KW-1015">Disulfide bond</keyword>
<dbReference type="Proteomes" id="UP001558652">
    <property type="component" value="Unassembled WGS sequence"/>
</dbReference>
<keyword evidence="6" id="KW-1133">Transmembrane helix</keyword>